<dbReference type="Proteomes" id="UP000811246">
    <property type="component" value="Chromosome 11"/>
</dbReference>
<dbReference type="Pfam" id="PF17871">
    <property type="entry name" value="AAA_lid_9"/>
    <property type="match status" value="1"/>
</dbReference>
<dbReference type="PROSITE" id="PS51903">
    <property type="entry name" value="CLP_R"/>
    <property type="match status" value="1"/>
</dbReference>
<keyword evidence="3" id="KW-0547">Nucleotide-binding</keyword>
<evidence type="ECO:0000259" key="8">
    <source>
        <dbReference type="PROSITE" id="PS51903"/>
    </source>
</evidence>
<dbReference type="CDD" id="cd00009">
    <property type="entry name" value="AAA"/>
    <property type="match status" value="1"/>
</dbReference>
<comment type="caution">
    <text evidence="9">The sequence shown here is derived from an EMBL/GenBank/DDBJ whole genome shotgun (WGS) entry which is preliminary data.</text>
</comment>
<evidence type="ECO:0000256" key="3">
    <source>
        <dbReference type="ARBA" id="ARBA00022741"/>
    </source>
</evidence>
<feature type="coiled-coil region" evidence="7">
    <location>
        <begin position="278"/>
        <end position="372"/>
    </location>
</feature>
<dbReference type="FunFam" id="3.40.50.300:FF:000120">
    <property type="entry name" value="ATP-dependent chaperone ClpB"/>
    <property type="match status" value="1"/>
</dbReference>
<dbReference type="Gene3D" id="3.40.50.300">
    <property type="entry name" value="P-loop containing nucleotide triphosphate hydrolases"/>
    <property type="match status" value="2"/>
</dbReference>
<gene>
    <name evidence="9" type="ORF">I3842_11G050400</name>
</gene>
<organism evidence="9 10">
    <name type="scientific">Carya illinoinensis</name>
    <name type="common">Pecan</name>
    <dbReference type="NCBI Taxonomy" id="32201"/>
    <lineage>
        <taxon>Eukaryota</taxon>
        <taxon>Viridiplantae</taxon>
        <taxon>Streptophyta</taxon>
        <taxon>Embryophyta</taxon>
        <taxon>Tracheophyta</taxon>
        <taxon>Spermatophyta</taxon>
        <taxon>Magnoliopsida</taxon>
        <taxon>eudicotyledons</taxon>
        <taxon>Gunneridae</taxon>
        <taxon>Pentapetalae</taxon>
        <taxon>rosids</taxon>
        <taxon>fabids</taxon>
        <taxon>Fagales</taxon>
        <taxon>Juglandaceae</taxon>
        <taxon>Carya</taxon>
    </lineage>
</organism>
<dbReference type="GO" id="GO:0034605">
    <property type="term" value="P:cellular response to heat"/>
    <property type="evidence" value="ECO:0007669"/>
    <property type="project" value="TreeGrafter"/>
</dbReference>
<name>A0A922DMB6_CARIL</name>
<proteinExistence type="inferred from homology"/>
<dbReference type="GO" id="GO:0005524">
    <property type="term" value="F:ATP binding"/>
    <property type="evidence" value="ECO:0007669"/>
    <property type="project" value="UniProtKB-KW"/>
</dbReference>
<dbReference type="InterPro" id="IPR036628">
    <property type="entry name" value="Clp_N_dom_sf"/>
</dbReference>
<dbReference type="Pfam" id="PF02861">
    <property type="entry name" value="Clp_N"/>
    <property type="match status" value="1"/>
</dbReference>
<dbReference type="PROSITE" id="PS00871">
    <property type="entry name" value="CLPAB_2"/>
    <property type="match status" value="1"/>
</dbReference>
<dbReference type="EMBL" id="CM031835">
    <property type="protein sequence ID" value="KAG6687034.1"/>
    <property type="molecule type" value="Genomic_DNA"/>
</dbReference>
<dbReference type="PANTHER" id="PTHR11638:SF18">
    <property type="entry name" value="HEAT SHOCK PROTEIN 104"/>
    <property type="match status" value="1"/>
</dbReference>
<dbReference type="InterPro" id="IPR019489">
    <property type="entry name" value="Clp_ATPase_C"/>
</dbReference>
<evidence type="ECO:0000256" key="1">
    <source>
        <dbReference type="ARBA" id="ARBA00008675"/>
    </source>
</evidence>
<protein>
    <recommendedName>
        <fullName evidence="8">Clp R domain-containing protein</fullName>
    </recommendedName>
</protein>
<dbReference type="Pfam" id="PF07724">
    <property type="entry name" value="AAA_2"/>
    <property type="match status" value="1"/>
</dbReference>
<keyword evidence="7" id="KW-0175">Coiled coil</keyword>
<dbReference type="FunFam" id="3.40.50.300:FF:000025">
    <property type="entry name" value="ATP-dependent Clp protease subunit"/>
    <property type="match status" value="1"/>
</dbReference>
<dbReference type="InterPro" id="IPR003593">
    <property type="entry name" value="AAA+_ATPase"/>
</dbReference>
<keyword evidence="5" id="KW-0143">Chaperone</keyword>
<evidence type="ECO:0000256" key="7">
    <source>
        <dbReference type="SAM" id="Coils"/>
    </source>
</evidence>
<dbReference type="PANTHER" id="PTHR11638">
    <property type="entry name" value="ATP-DEPENDENT CLP PROTEASE"/>
    <property type="match status" value="1"/>
</dbReference>
<dbReference type="InterPro" id="IPR050130">
    <property type="entry name" value="ClpA_ClpB"/>
</dbReference>
<dbReference type="InterPro" id="IPR027417">
    <property type="entry name" value="P-loop_NTPase"/>
</dbReference>
<dbReference type="AlphaFoldDB" id="A0A922DMB6"/>
<comment type="similarity">
    <text evidence="1">Belongs to the ClpA/ClpB family.</text>
</comment>
<evidence type="ECO:0000256" key="4">
    <source>
        <dbReference type="ARBA" id="ARBA00022840"/>
    </source>
</evidence>
<evidence type="ECO:0000256" key="2">
    <source>
        <dbReference type="ARBA" id="ARBA00022737"/>
    </source>
</evidence>
<dbReference type="Gene3D" id="1.10.8.60">
    <property type="match status" value="1"/>
</dbReference>
<accession>A0A922DMB6</accession>
<evidence type="ECO:0000313" key="10">
    <source>
        <dbReference type="Proteomes" id="UP000811246"/>
    </source>
</evidence>
<evidence type="ECO:0000256" key="5">
    <source>
        <dbReference type="ARBA" id="ARBA00023186"/>
    </source>
</evidence>
<dbReference type="CDD" id="cd19499">
    <property type="entry name" value="RecA-like_ClpB_Hsp104-like"/>
    <property type="match status" value="1"/>
</dbReference>
<dbReference type="FunFam" id="1.10.1780.10:FF:000003">
    <property type="entry name" value="ATP-dependent chaperone ClpB"/>
    <property type="match status" value="1"/>
</dbReference>
<dbReference type="FunFam" id="1.10.8.60:FF:000100">
    <property type="entry name" value="Chaperone protein ClpB1"/>
    <property type="match status" value="1"/>
</dbReference>
<keyword evidence="2 6" id="KW-0677">Repeat</keyword>
<sequence length="781" mass="86540">MNPDKFTHKTNEAIAAAHELAMSPGHPQFTPLHLALALISDPGGIFSQAIANAGGGEDAVKSAVRVLNQALKKIPSQSPPPDEIPASTSLIKAIRRAQAAQKARGDTHLAVDSLILGILEDSQISDLLKEAGVSPSRVKSEVENLRGKEGKKVESASGDTTFQALKTYGRDLVEQAGKLDPVIGRDEEIRRVIRILSRRTKNNPVLIGEPGVGKTAVVEGLAQRIVRGDVPSNLADVRLIALDMGALVAGAKYRGEFEERLKAIDLVDEACANVRVQLDSQPEEIDKLERRRMQLEIELHALEKEKDKASKARLVEVRKELDDLRDKLQPLMMKYKKEKERIDEIRRLKQRREELLFALQEAERRYDLARAADLRYGAIQEVEAAIAQLEGASDENLMLTETVGPEHIAEVVSRWTGIPVTRLGQNEKERLVGLAERLHKRVVGQDQAVNAVAEAVLRSRAGLGRPQQPTGSFLFLGPTGVGKTELAKALAEQLFDDENLLVRIDMSEYMEQHSVSRLIGAPPGYVGHDEGGQLTEAVKRRPYSVVLFDEVEKAHVSVFNTLLQVLDDGRLTDGQGRTVDFRNTVIIMTSNLGAEYLLSGLTGKVSMQTARDRVMQEVKKHFRPELLNRLDELVVFDPLNHEQLRKVARLQMKDVAVRLAERGIALAVTDAALDYVLAESYDPVYGARPIRRWLEKKVVTELSRMLIREEIDENSTVYIDAGPNGSDLVYRVEKNGGLVNAVTGHKSDVLIQIPDGPRNDAAQAVKKMKIEEINDDEEMED</sequence>
<evidence type="ECO:0000313" key="9">
    <source>
        <dbReference type="EMBL" id="KAG6687034.1"/>
    </source>
</evidence>
<evidence type="ECO:0000256" key="6">
    <source>
        <dbReference type="PROSITE-ProRule" id="PRU01251"/>
    </source>
</evidence>
<dbReference type="InterPro" id="IPR001270">
    <property type="entry name" value="ClpA/B"/>
</dbReference>
<dbReference type="InterPro" id="IPR003959">
    <property type="entry name" value="ATPase_AAA_core"/>
</dbReference>
<dbReference type="SMART" id="SM00382">
    <property type="entry name" value="AAA"/>
    <property type="match status" value="2"/>
</dbReference>
<dbReference type="Gene3D" id="6.10.140.130">
    <property type="match status" value="1"/>
</dbReference>
<dbReference type="InterPro" id="IPR028299">
    <property type="entry name" value="ClpA/B_CS2"/>
</dbReference>
<dbReference type="Pfam" id="PF10431">
    <property type="entry name" value="ClpB_D2-small"/>
    <property type="match status" value="1"/>
</dbReference>
<dbReference type="InterPro" id="IPR004176">
    <property type="entry name" value="Clp_R_N"/>
</dbReference>
<dbReference type="Gene3D" id="1.10.1780.10">
    <property type="entry name" value="Clp, N-terminal domain"/>
    <property type="match status" value="1"/>
</dbReference>
<dbReference type="SUPFAM" id="SSF52540">
    <property type="entry name" value="P-loop containing nucleoside triphosphate hydrolases"/>
    <property type="match status" value="3"/>
</dbReference>
<keyword evidence="4" id="KW-0067">ATP-binding</keyword>
<dbReference type="GO" id="GO:0005737">
    <property type="term" value="C:cytoplasm"/>
    <property type="evidence" value="ECO:0007669"/>
    <property type="project" value="TreeGrafter"/>
</dbReference>
<dbReference type="PRINTS" id="PR00300">
    <property type="entry name" value="CLPPROTEASEA"/>
</dbReference>
<dbReference type="SUPFAM" id="SSF81923">
    <property type="entry name" value="Double Clp-N motif"/>
    <property type="match status" value="1"/>
</dbReference>
<dbReference type="SMART" id="SM01086">
    <property type="entry name" value="ClpB_D2-small"/>
    <property type="match status" value="1"/>
</dbReference>
<dbReference type="GO" id="GO:0016887">
    <property type="term" value="F:ATP hydrolysis activity"/>
    <property type="evidence" value="ECO:0007669"/>
    <property type="project" value="InterPro"/>
</dbReference>
<dbReference type="InterPro" id="IPR041546">
    <property type="entry name" value="ClpA/ClpB_AAA_lid"/>
</dbReference>
<feature type="domain" description="Clp R" evidence="8">
    <location>
        <begin position="3"/>
        <end position="148"/>
    </location>
</feature>
<reference evidence="9" key="1">
    <citation type="submission" date="2021-01" db="EMBL/GenBank/DDBJ databases">
        <authorList>
            <person name="Lovell J.T."/>
            <person name="Bentley N."/>
            <person name="Bhattarai G."/>
            <person name="Jenkins J.W."/>
            <person name="Sreedasyam A."/>
            <person name="Alarcon Y."/>
            <person name="Bock C."/>
            <person name="Boston L."/>
            <person name="Carlson J."/>
            <person name="Cervantes K."/>
            <person name="Clermont K."/>
            <person name="Krom N."/>
            <person name="Kubenka K."/>
            <person name="Mamidi S."/>
            <person name="Mattison C."/>
            <person name="Monteros M."/>
            <person name="Pisani C."/>
            <person name="Plott C."/>
            <person name="Rajasekar S."/>
            <person name="Rhein H.S."/>
            <person name="Rohla C."/>
            <person name="Song M."/>
            <person name="Hilaire R.S."/>
            <person name="Shu S."/>
            <person name="Wells L."/>
            <person name="Wang X."/>
            <person name="Webber J."/>
            <person name="Heerema R.J."/>
            <person name="Klein P."/>
            <person name="Conner P."/>
            <person name="Grauke L."/>
            <person name="Grimwood J."/>
            <person name="Schmutz J."/>
            <person name="Randall J.J."/>
        </authorList>
    </citation>
    <scope>NUCLEOTIDE SEQUENCE</scope>
    <source>
        <tissue evidence="9">Leaf</tissue>
    </source>
</reference>